<keyword evidence="8 12" id="KW-0067">ATP-binding</keyword>
<keyword evidence="9 12" id="KW-0460">Magnesium</keyword>
<dbReference type="AlphaFoldDB" id="H9U9W2"/>
<feature type="binding site" evidence="12">
    <location>
        <begin position="9"/>
        <end position="11"/>
    </location>
    <ligand>
        <name>substrate</name>
    </ligand>
</feature>
<dbReference type="EC" id="2.7.1.15" evidence="2 12"/>
<feature type="binding site" evidence="12">
    <location>
        <position position="284"/>
    </location>
    <ligand>
        <name>K(+)</name>
        <dbReference type="ChEBI" id="CHEBI:29103"/>
    </ligand>
</feature>
<protein>
    <recommendedName>
        <fullName evidence="3 12">Ribokinase</fullName>
        <shortName evidence="12">RK</shortName>
        <ecNumber evidence="2 12">2.7.1.15</ecNumber>
    </recommendedName>
</protein>
<dbReference type="InterPro" id="IPR002173">
    <property type="entry name" value="Carboh/pur_kinase_PfkB_CS"/>
</dbReference>
<keyword evidence="11 12" id="KW-0119">Carbohydrate metabolism</keyword>
<evidence type="ECO:0000256" key="2">
    <source>
        <dbReference type="ARBA" id="ARBA00012035"/>
    </source>
</evidence>
<dbReference type="HAMAP" id="MF_01987">
    <property type="entry name" value="Ribokinase"/>
    <property type="match status" value="1"/>
</dbReference>
<feature type="binding site" evidence="12">
    <location>
        <position position="245"/>
    </location>
    <ligand>
        <name>K(+)</name>
        <dbReference type="ChEBI" id="CHEBI:29103"/>
    </ligand>
</feature>
<dbReference type="SUPFAM" id="SSF53613">
    <property type="entry name" value="Ribokinase-like"/>
    <property type="match status" value="1"/>
</dbReference>
<dbReference type="PANTHER" id="PTHR10584">
    <property type="entry name" value="SUGAR KINASE"/>
    <property type="match status" value="1"/>
</dbReference>
<feature type="binding site" evidence="12">
    <location>
        <position position="243"/>
    </location>
    <ligand>
        <name>K(+)</name>
        <dbReference type="ChEBI" id="CHEBI:29103"/>
    </ligand>
</feature>
<dbReference type="HOGENOM" id="CLU_027634_2_2_0"/>
<keyword evidence="6 12" id="KW-0547">Nucleotide-binding</keyword>
<feature type="binding site" evidence="12">
    <location>
        <position position="279"/>
    </location>
    <ligand>
        <name>K(+)</name>
        <dbReference type="ChEBI" id="CHEBI:29103"/>
    </ligand>
</feature>
<dbReference type="eggNOG" id="COG0524">
    <property type="taxonomic scope" value="Bacteria"/>
</dbReference>
<feature type="binding site" evidence="12">
    <location>
        <position position="288"/>
    </location>
    <ligand>
        <name>K(+)</name>
        <dbReference type="ChEBI" id="CHEBI:29103"/>
    </ligand>
</feature>
<organism evidence="14 15">
    <name type="scientific">Fervidobacterium pennivorans (strain DSM 9078 / Ven5)</name>
    <dbReference type="NCBI Taxonomy" id="771875"/>
    <lineage>
        <taxon>Bacteria</taxon>
        <taxon>Thermotogati</taxon>
        <taxon>Thermotogota</taxon>
        <taxon>Thermotogae</taxon>
        <taxon>Thermotogales</taxon>
        <taxon>Fervidobacteriaceae</taxon>
        <taxon>Fervidobacterium</taxon>
    </lineage>
</organism>
<dbReference type="InterPro" id="IPR002139">
    <property type="entry name" value="Ribo/fructo_kinase"/>
</dbReference>
<evidence type="ECO:0000256" key="1">
    <source>
        <dbReference type="ARBA" id="ARBA00005380"/>
    </source>
</evidence>
<evidence type="ECO:0000313" key="15">
    <source>
        <dbReference type="Proteomes" id="UP000007384"/>
    </source>
</evidence>
<dbReference type="InterPro" id="IPR029056">
    <property type="entry name" value="Ribokinase-like"/>
</dbReference>
<evidence type="ECO:0000256" key="11">
    <source>
        <dbReference type="ARBA" id="ARBA00023277"/>
    </source>
</evidence>
<dbReference type="CDD" id="cd01174">
    <property type="entry name" value="ribokinase"/>
    <property type="match status" value="1"/>
</dbReference>
<comment type="catalytic activity">
    <reaction evidence="12">
        <text>D-ribose + ATP = D-ribose 5-phosphate + ADP + H(+)</text>
        <dbReference type="Rhea" id="RHEA:13697"/>
        <dbReference type="ChEBI" id="CHEBI:15378"/>
        <dbReference type="ChEBI" id="CHEBI:30616"/>
        <dbReference type="ChEBI" id="CHEBI:47013"/>
        <dbReference type="ChEBI" id="CHEBI:78346"/>
        <dbReference type="ChEBI" id="CHEBI:456216"/>
        <dbReference type="EC" id="2.7.1.15"/>
    </reaction>
</comment>
<comment type="function">
    <text evidence="12">Catalyzes the phosphorylation of ribose at O-5 in a reaction requiring ATP and magnesium. The resulting D-ribose-5-phosphate can then be used either for sythesis of nucleotides, histidine, and tryptophan, or as a component of the pentose phosphate pathway.</text>
</comment>
<dbReference type="PROSITE" id="PS00584">
    <property type="entry name" value="PFKB_KINASES_2"/>
    <property type="match status" value="1"/>
</dbReference>
<dbReference type="GO" id="GO:0005829">
    <property type="term" value="C:cytosol"/>
    <property type="evidence" value="ECO:0007669"/>
    <property type="project" value="TreeGrafter"/>
</dbReference>
<evidence type="ECO:0000256" key="3">
    <source>
        <dbReference type="ARBA" id="ARBA00016943"/>
    </source>
</evidence>
<dbReference type="InterPro" id="IPR011611">
    <property type="entry name" value="PfkB_dom"/>
</dbReference>
<feature type="binding site" evidence="12">
    <location>
        <position position="181"/>
    </location>
    <ligand>
        <name>ATP</name>
        <dbReference type="ChEBI" id="CHEBI:30616"/>
    </ligand>
</feature>
<evidence type="ECO:0000256" key="8">
    <source>
        <dbReference type="ARBA" id="ARBA00022840"/>
    </source>
</evidence>
<sequence>MIAIVGSSNIDIVLTVEHFTNPGETQRITKLEYFPGGKGANQAVAIARLSEKPVYFLTAVGDDQYGKILTENYERENIHGYRVVSGISTGMAFIEVCLSGENRIIIYPGANACLTQEMVLDSKEELLKANILLVQNEIPFETTLYACAMFKEASKIVIFDPAPAQDIRPEIFRYVDFLTPNEEELNALSKTFFDNFVSIEDSFEKFNKLGLKAMIVKLGDKGATYVDSNRLFNIPTIKVTAVDTTAAGDVFNGALAVALSEGKDLAEAIRYANICAAISVTRKGAQPSIPKRIEVEEFLKGIQPL</sequence>
<keyword evidence="15" id="KW-1185">Reference proteome</keyword>
<feature type="binding site" evidence="12">
    <location>
        <begin position="248"/>
        <end position="249"/>
    </location>
    <ligand>
        <name>ATP</name>
        <dbReference type="ChEBI" id="CHEBI:30616"/>
    </ligand>
</feature>
<dbReference type="Gene3D" id="3.40.1190.20">
    <property type="match status" value="1"/>
</dbReference>
<comment type="cofactor">
    <cofactor evidence="12">
        <name>Mg(2+)</name>
        <dbReference type="ChEBI" id="CHEBI:18420"/>
    </cofactor>
    <text evidence="12">Requires a divalent cation, most likely magnesium in vivo, as an electrophilic catalyst to aid phosphoryl group transfer. It is the chelate of the metal and the nucleotide that is the actual substrate.</text>
</comment>
<dbReference type="GO" id="GO:0005524">
    <property type="term" value="F:ATP binding"/>
    <property type="evidence" value="ECO:0007669"/>
    <property type="project" value="UniProtKB-UniRule"/>
</dbReference>
<dbReference type="OrthoDB" id="9775849at2"/>
<feature type="binding site" evidence="12">
    <location>
        <position position="282"/>
    </location>
    <ligand>
        <name>K(+)</name>
        <dbReference type="ChEBI" id="CHEBI:29103"/>
    </ligand>
</feature>
<dbReference type="GO" id="GO:0046872">
    <property type="term" value="F:metal ion binding"/>
    <property type="evidence" value="ECO:0007669"/>
    <property type="project" value="UniProtKB-KW"/>
</dbReference>
<dbReference type="GO" id="GO:0004747">
    <property type="term" value="F:ribokinase activity"/>
    <property type="evidence" value="ECO:0007669"/>
    <property type="project" value="UniProtKB-UniRule"/>
</dbReference>
<feature type="binding site" evidence="12">
    <location>
        <begin position="217"/>
        <end position="222"/>
    </location>
    <ligand>
        <name>ATP</name>
        <dbReference type="ChEBI" id="CHEBI:30616"/>
    </ligand>
</feature>
<feature type="binding site" evidence="12">
    <location>
        <begin position="37"/>
        <end position="41"/>
    </location>
    <ligand>
        <name>substrate</name>
    </ligand>
</feature>
<reference evidence="14" key="1">
    <citation type="submission" date="2012-03" db="EMBL/GenBank/DDBJ databases">
        <title>Complete sequence of Fervidobacterium pennivorans DSM 9078.</title>
        <authorList>
            <consortium name="US DOE Joint Genome Institute"/>
            <person name="Lucas S."/>
            <person name="Han J."/>
            <person name="Lapidus A."/>
            <person name="Cheng J.-F."/>
            <person name="Goodwin L."/>
            <person name="Pitluck S."/>
            <person name="Peters L."/>
            <person name="Ovchinnikova G."/>
            <person name="Lu M."/>
            <person name="Detter J.C."/>
            <person name="Han C."/>
            <person name="Tapia R."/>
            <person name="Land M."/>
            <person name="Hauser L."/>
            <person name="Kyrpides N."/>
            <person name="Ivanova N."/>
            <person name="Pagani I."/>
            <person name="Noll K.M."/>
            <person name="Woyke T."/>
        </authorList>
    </citation>
    <scope>NUCLEOTIDE SEQUENCE</scope>
    <source>
        <strain evidence="14">DSM 9078</strain>
    </source>
</reference>
<accession>H9U9W2</accession>
<dbReference type="KEGG" id="fpe:Ferpe_0152"/>
<feature type="active site" description="Proton acceptor" evidence="12">
    <location>
        <position position="249"/>
    </location>
</feature>
<keyword evidence="12" id="KW-0963">Cytoplasm</keyword>
<evidence type="ECO:0000256" key="12">
    <source>
        <dbReference type="HAMAP-Rule" id="MF_01987"/>
    </source>
</evidence>
<keyword evidence="10 12" id="KW-0630">Potassium</keyword>
<comment type="similarity">
    <text evidence="12">Belongs to the carbohydrate kinase PfkB family. Ribokinase subfamily.</text>
</comment>
<proteinExistence type="inferred from homology"/>
<feature type="binding site" evidence="12">
    <location>
        <position position="137"/>
    </location>
    <ligand>
        <name>substrate</name>
    </ligand>
</feature>
<evidence type="ECO:0000259" key="13">
    <source>
        <dbReference type="Pfam" id="PF00294"/>
    </source>
</evidence>
<dbReference type="PRINTS" id="PR00990">
    <property type="entry name" value="RIBOKINASE"/>
</dbReference>
<feature type="domain" description="Carbohydrate kinase PfkB" evidence="13">
    <location>
        <begin position="2"/>
        <end position="291"/>
    </location>
</feature>
<comment type="pathway">
    <text evidence="12">Carbohydrate metabolism; D-ribose degradation; D-ribose 5-phosphate from beta-D-ribopyranose: step 2/2.</text>
</comment>
<comment type="subcellular location">
    <subcellularLocation>
        <location evidence="12">Cytoplasm</location>
    </subcellularLocation>
</comment>
<evidence type="ECO:0000256" key="5">
    <source>
        <dbReference type="ARBA" id="ARBA00022723"/>
    </source>
</evidence>
<keyword evidence="4 12" id="KW-0808">Transferase</keyword>
<evidence type="ECO:0000256" key="10">
    <source>
        <dbReference type="ARBA" id="ARBA00022958"/>
    </source>
</evidence>
<dbReference type="RefSeq" id="WP_014450773.1">
    <property type="nucleotide sequence ID" value="NC_017095.1"/>
</dbReference>
<dbReference type="InterPro" id="IPR011877">
    <property type="entry name" value="Ribokinase"/>
</dbReference>
<keyword evidence="5 12" id="KW-0479">Metal-binding</keyword>
<dbReference type="Pfam" id="PF00294">
    <property type="entry name" value="PfkB"/>
    <property type="match status" value="1"/>
</dbReference>
<dbReference type="PANTHER" id="PTHR10584:SF166">
    <property type="entry name" value="RIBOKINASE"/>
    <property type="match status" value="1"/>
</dbReference>
<feature type="binding site" evidence="12">
    <location>
        <position position="249"/>
    </location>
    <ligand>
        <name>substrate</name>
    </ligand>
</feature>
<name>H9U9W2_FERPD</name>
<evidence type="ECO:0000256" key="7">
    <source>
        <dbReference type="ARBA" id="ARBA00022777"/>
    </source>
</evidence>
<feature type="binding site" evidence="12">
    <location>
        <position position="273"/>
    </location>
    <ligand>
        <name>ATP</name>
        <dbReference type="ChEBI" id="CHEBI:30616"/>
    </ligand>
</feature>
<dbReference type="GO" id="GO:0019303">
    <property type="term" value="P:D-ribose catabolic process"/>
    <property type="evidence" value="ECO:0007669"/>
    <property type="project" value="UniProtKB-UniRule"/>
</dbReference>
<evidence type="ECO:0000313" key="14">
    <source>
        <dbReference type="EMBL" id="AFG34305.1"/>
    </source>
</evidence>
<evidence type="ECO:0000256" key="4">
    <source>
        <dbReference type="ARBA" id="ARBA00022679"/>
    </source>
</evidence>
<comment type="subunit">
    <text evidence="12">Homodimer.</text>
</comment>
<dbReference type="STRING" id="771875.Ferpe_0152"/>
<dbReference type="NCBIfam" id="TIGR02152">
    <property type="entry name" value="D_ribokin_bact"/>
    <property type="match status" value="1"/>
</dbReference>
<gene>
    <name evidence="12" type="primary">rbsK</name>
    <name evidence="14" type="ordered locus">Ferpe_0152</name>
</gene>
<dbReference type="Proteomes" id="UP000007384">
    <property type="component" value="Chromosome"/>
</dbReference>
<comment type="caution">
    <text evidence="12">Lacks conserved residue(s) required for the propagation of feature annotation.</text>
</comment>
<dbReference type="EMBL" id="CP003260">
    <property type="protein sequence ID" value="AFG34305.1"/>
    <property type="molecule type" value="Genomic_DNA"/>
</dbReference>
<comment type="similarity">
    <text evidence="1">Belongs to the carbohydrate kinase pfkB family.</text>
</comment>
<dbReference type="UniPathway" id="UPA00916">
    <property type="reaction ID" value="UER00889"/>
</dbReference>
<evidence type="ECO:0000256" key="9">
    <source>
        <dbReference type="ARBA" id="ARBA00022842"/>
    </source>
</evidence>
<dbReference type="PATRIC" id="fig|771875.3.peg.159"/>
<keyword evidence="7 12" id="KW-0418">Kinase</keyword>
<comment type="activity regulation">
    <text evidence="12">Activated by a monovalent cation that binds near, but not in, the active site. The most likely occupant of the site in vivo is potassium. Ion binding induces a conformational change that may alter substrate affinity.</text>
</comment>
<evidence type="ECO:0000256" key="6">
    <source>
        <dbReference type="ARBA" id="ARBA00022741"/>
    </source>
</evidence>